<dbReference type="AlphaFoldDB" id="A0A5B7CLD6"/>
<reference evidence="1 2" key="1">
    <citation type="submission" date="2019-05" db="EMBL/GenBank/DDBJ databases">
        <title>Another draft genome of Portunus trituberculatus and its Hox gene families provides insights of decapod evolution.</title>
        <authorList>
            <person name="Jeong J.-H."/>
            <person name="Song I."/>
            <person name="Kim S."/>
            <person name="Choi T."/>
            <person name="Kim D."/>
            <person name="Ryu S."/>
            <person name="Kim W."/>
        </authorList>
    </citation>
    <scope>NUCLEOTIDE SEQUENCE [LARGE SCALE GENOMIC DNA]</scope>
    <source>
        <tissue evidence="1">Muscle</tissue>
    </source>
</reference>
<name>A0A5B7CLD6_PORTR</name>
<comment type="caution">
    <text evidence="1">The sequence shown here is derived from an EMBL/GenBank/DDBJ whole genome shotgun (WGS) entry which is preliminary data.</text>
</comment>
<keyword evidence="2" id="KW-1185">Reference proteome</keyword>
<protein>
    <submittedName>
        <fullName evidence="1">Uncharacterized protein</fullName>
    </submittedName>
</protein>
<dbReference type="EMBL" id="VSRR010000028">
    <property type="protein sequence ID" value="MPC08403.1"/>
    <property type="molecule type" value="Genomic_DNA"/>
</dbReference>
<sequence>MVLFFCPRGMAVSCSGSVVLFTVLVLVGGGSKSTLCSYPPATWAPPLLKTLLIANPENTFTNKADKTQHNETCSVYRLSQSGAMQSTFNTPPQLLTLGLRAARVSYLGFPGAPNHTGLVVWKEDWLGR</sequence>
<proteinExistence type="predicted"/>
<evidence type="ECO:0000313" key="1">
    <source>
        <dbReference type="EMBL" id="MPC08403.1"/>
    </source>
</evidence>
<dbReference type="Proteomes" id="UP000324222">
    <property type="component" value="Unassembled WGS sequence"/>
</dbReference>
<organism evidence="1 2">
    <name type="scientific">Portunus trituberculatus</name>
    <name type="common">Swimming crab</name>
    <name type="synonym">Neptunus trituberculatus</name>
    <dbReference type="NCBI Taxonomy" id="210409"/>
    <lineage>
        <taxon>Eukaryota</taxon>
        <taxon>Metazoa</taxon>
        <taxon>Ecdysozoa</taxon>
        <taxon>Arthropoda</taxon>
        <taxon>Crustacea</taxon>
        <taxon>Multicrustacea</taxon>
        <taxon>Malacostraca</taxon>
        <taxon>Eumalacostraca</taxon>
        <taxon>Eucarida</taxon>
        <taxon>Decapoda</taxon>
        <taxon>Pleocyemata</taxon>
        <taxon>Brachyura</taxon>
        <taxon>Eubrachyura</taxon>
        <taxon>Portunoidea</taxon>
        <taxon>Portunidae</taxon>
        <taxon>Portuninae</taxon>
        <taxon>Portunus</taxon>
    </lineage>
</organism>
<accession>A0A5B7CLD6</accession>
<evidence type="ECO:0000313" key="2">
    <source>
        <dbReference type="Proteomes" id="UP000324222"/>
    </source>
</evidence>
<gene>
    <name evidence="1" type="ORF">E2C01_000989</name>
</gene>